<feature type="site" description="Important for catalytic activity" evidence="11">
    <location>
        <position position="65"/>
    </location>
</feature>
<dbReference type="GO" id="GO:0016903">
    <property type="term" value="F:oxidoreductase activity, acting on the aldehyde or oxo group of donors"/>
    <property type="evidence" value="ECO:0007669"/>
    <property type="project" value="InterPro"/>
</dbReference>
<dbReference type="GO" id="GO:0022900">
    <property type="term" value="P:electron transport chain"/>
    <property type="evidence" value="ECO:0007669"/>
    <property type="project" value="InterPro"/>
</dbReference>
<feature type="domain" description="4Fe-4S ferredoxin-type" evidence="13">
    <location>
        <begin position="690"/>
        <end position="719"/>
    </location>
</feature>
<dbReference type="CDD" id="cd07034">
    <property type="entry name" value="TPP_PYR_PFOR_IOR-alpha_like"/>
    <property type="match status" value="1"/>
</dbReference>
<evidence type="ECO:0000313" key="15">
    <source>
        <dbReference type="Proteomes" id="UP000018680"/>
    </source>
</evidence>
<dbReference type="Proteomes" id="UP000018680">
    <property type="component" value="Chromosome"/>
</dbReference>
<dbReference type="InterPro" id="IPR050722">
    <property type="entry name" value="Pyruvate:ferred/Flavod_OxRd"/>
</dbReference>
<dbReference type="EMBL" id="CP006939">
    <property type="protein sequence ID" value="AHC16279.1"/>
    <property type="molecule type" value="Genomic_DNA"/>
</dbReference>
<gene>
    <name evidence="14" type="ORF">L21SP2_2933</name>
</gene>
<dbReference type="InterPro" id="IPR029061">
    <property type="entry name" value="THDP-binding"/>
</dbReference>
<evidence type="ECO:0000313" key="14">
    <source>
        <dbReference type="EMBL" id="AHC16279.1"/>
    </source>
</evidence>
<dbReference type="InterPro" id="IPR037112">
    <property type="entry name" value="Pyrv-flavodox_OxR_EKR_sf"/>
</dbReference>
<feature type="binding site" evidence="12">
    <location>
        <position position="709"/>
    </location>
    <ligand>
        <name>[4Fe-4S] cluster</name>
        <dbReference type="ChEBI" id="CHEBI:49883"/>
        <label>2</label>
    </ligand>
</feature>
<dbReference type="Pfam" id="PF01855">
    <property type="entry name" value="POR_N"/>
    <property type="match status" value="1"/>
</dbReference>
<dbReference type="FunFam" id="3.40.920.10:FF:000001">
    <property type="entry name" value="Pyruvate:ferredoxin (Flavodoxin) oxidoreductase"/>
    <property type="match status" value="1"/>
</dbReference>
<dbReference type="PANTHER" id="PTHR32154:SF0">
    <property type="entry name" value="PYRUVATE-FLAVODOXIN OXIDOREDUCTASE-RELATED"/>
    <property type="match status" value="1"/>
</dbReference>
<comment type="similarity">
    <text evidence="1 9">Belongs to the pyruvate:ferredoxin/flavodoxin oxidoreductase family.</text>
</comment>
<evidence type="ECO:0000256" key="4">
    <source>
        <dbReference type="ARBA" id="ARBA00022723"/>
    </source>
</evidence>
<dbReference type="InterPro" id="IPR017900">
    <property type="entry name" value="4Fe4S_Fe_S_CS"/>
</dbReference>
<dbReference type="AlphaFoldDB" id="V5WL43"/>
<dbReference type="Pfam" id="PF01558">
    <property type="entry name" value="POR"/>
    <property type="match status" value="1"/>
</dbReference>
<evidence type="ECO:0000256" key="3">
    <source>
        <dbReference type="ARBA" id="ARBA00022485"/>
    </source>
</evidence>
<feature type="binding site" evidence="12">
    <location>
        <position position="705"/>
    </location>
    <ligand>
        <name>[4Fe-4S] cluster</name>
        <dbReference type="ChEBI" id="CHEBI:49883"/>
        <label>1</label>
    </ligand>
</feature>
<organism evidence="14 15">
    <name type="scientific">Salinispira pacifica</name>
    <dbReference type="NCBI Taxonomy" id="1307761"/>
    <lineage>
        <taxon>Bacteria</taxon>
        <taxon>Pseudomonadati</taxon>
        <taxon>Spirochaetota</taxon>
        <taxon>Spirochaetia</taxon>
        <taxon>Spirochaetales</taxon>
        <taxon>Spirochaetaceae</taxon>
        <taxon>Salinispira</taxon>
    </lineage>
</organism>
<comment type="cofactor">
    <cofactor evidence="12">
        <name>[4Fe-4S] cluster</name>
        <dbReference type="ChEBI" id="CHEBI:49883"/>
    </cofactor>
    <text evidence="12">Binds 3 [4Fe-4S] clusters per subunit.</text>
</comment>
<evidence type="ECO:0000256" key="6">
    <source>
        <dbReference type="ARBA" id="ARBA00023002"/>
    </source>
</evidence>
<dbReference type="Pfam" id="PF02775">
    <property type="entry name" value="TPP_enzyme_C"/>
    <property type="match status" value="1"/>
</dbReference>
<keyword evidence="7 12" id="KW-0408">Iron</keyword>
<dbReference type="STRING" id="1307761.L21SP2_2933"/>
<name>V5WL43_9SPIO</name>
<dbReference type="eggNOG" id="COG1145">
    <property type="taxonomic scope" value="Bacteria"/>
</dbReference>
<dbReference type="CDD" id="cd03377">
    <property type="entry name" value="TPP_PFOR_PNO"/>
    <property type="match status" value="1"/>
</dbReference>
<dbReference type="Gene3D" id="4.10.780.10">
    <property type="entry name" value="Pyruvate-flavodoxin oxidoreductase, EKR domain"/>
    <property type="match status" value="1"/>
</dbReference>
<evidence type="ECO:0000256" key="9">
    <source>
        <dbReference type="PIRNR" id="PIRNR000159"/>
    </source>
</evidence>
<dbReference type="SUPFAM" id="SSF54862">
    <property type="entry name" value="4Fe-4S ferredoxins"/>
    <property type="match status" value="1"/>
</dbReference>
<dbReference type="SUPFAM" id="SSF52518">
    <property type="entry name" value="Thiamin diphosphate-binding fold (THDP-binding)"/>
    <property type="match status" value="2"/>
</dbReference>
<feature type="binding site" evidence="10">
    <location>
        <position position="65"/>
    </location>
    <ligand>
        <name>thiamine diphosphate</name>
        <dbReference type="ChEBI" id="CHEBI:58937"/>
    </ligand>
</feature>
<feature type="binding site" evidence="12">
    <location>
        <position position="758"/>
    </location>
    <ligand>
        <name>[4Fe-4S] cluster</name>
        <dbReference type="ChEBI" id="CHEBI:49883"/>
        <label>2</label>
    </ligand>
</feature>
<feature type="binding site" evidence="10">
    <location>
        <position position="838"/>
    </location>
    <ligand>
        <name>thiamine diphosphate</name>
        <dbReference type="ChEBI" id="CHEBI:58937"/>
    </ligand>
</feature>
<dbReference type="FunFam" id="3.40.50.970:FF:000041">
    <property type="entry name" value="Pyruvate:ferredoxin (Flavodoxin) oxidoreductase"/>
    <property type="match status" value="1"/>
</dbReference>
<evidence type="ECO:0000256" key="10">
    <source>
        <dbReference type="PIRSR" id="PIRSR000159-1"/>
    </source>
</evidence>
<sequence>MSDKKMVIVDGNAAVAHVAHATNEVIAIYPITPSSPMGELSDEFSAKGKENIFGTTPHVVEMQSEAGAAGAVHGALATGALTTTFTASQGLLLMIPNMFKIAGELTPTVFHIAARAIAAQGLSIFGDHSDVMAARSTGFAMLASNNVQEAMDNALIAQTATLESRVPFLHFFDGFRTSHEVHKIEEVSYETMKEMIDMKMVQAHRARGLDPERPSITGTSQNPDVYFASRETVNKYYDATPEIVQNAMDKFAKLTGRQYRIFDYYGAPDAERIIILMGSAAETTEETVDYLNAQGEKVGLVKVHLFRPFSTKHFIDALPATVKSIATLDMTKEAGSLGEPLYEDVRTAIGEAMAEGSAAFKEYPAVVGGRHGLGLQQHGTTPAMIKAVFDNLAAKTPKNHFTVGINDDVTNTSLPYDESFITESEDVHRAVFFGLGSDGTVGANKNSIKIIGGATDNYAQGYFVYDSKKAGTTTASHLRFGPKHIRSTYLIQDSNFIACHKFAFLEKVEMLSMLKKGGTFLLASPYSKDEVWDKLPVEVQKQIIEKEAKFYVIDAMRLAEKMGMGNRINVIMQTAFFKISGILPEAEAVNLIKDAIVKTYSKKGKDIVDANIRTVDAALSHVEQVDYPKTASSKITKPALIPDGAPQFVKEVTGEIMANRGHKIPLSKLPDDGTFPVGTTKYEKRNIAESIPVWDPQVCIQCGDCSAVCPHATIRMKAYDDGFLEKAPDTFKSCDAKGKDLAGMKFTIQVAPEDCTGCGACVNICPAFAKDADGNKTDRKAINMELQAPLRDQEKENWEYFLTIPNIARDKVNKKNTKGSQLLEPLFEFSGACAGCGETPYVKLLSQMFGDRTVIANATGCSSIYGGNLPTTPYTTRADGRGPAWSNSLFEDAAEFGFGYRLTADKMGEYSRELVAKAKDQKVIDAALADEILGNNQETEELIESQRVAVGTMKEILRKKSDAFNEELLSVADYLVKKSVWILGGDGWAFDIGFGGLDHVIASGKNVNILVMDTEVYSNTGGQMSKASPTGAIAKFAFGGKPTKKKDLGAIAMSYGYVYVAKISMGYNRIQTIKAFQEAEAYDGPSIIMAYSHCIAHGIKDMGQGMQHQKAAVDSGMYPLYRFNPELAEAGKNPLQLDSKEPKIDLEDYMYDQIRFRSLKASNPEAAAKYLEHAKRDIELEYKQLRYMADRPF</sequence>
<dbReference type="KEGG" id="slr:L21SP2_2933"/>
<keyword evidence="8 12" id="KW-0411">Iron-sulfur</keyword>
<feature type="binding site" evidence="12">
    <location>
        <position position="755"/>
    </location>
    <ligand>
        <name>[4Fe-4S] cluster</name>
        <dbReference type="ChEBI" id="CHEBI:49883"/>
        <label>2</label>
    </ligand>
</feature>
<dbReference type="GO" id="GO:0030976">
    <property type="term" value="F:thiamine pyrophosphate binding"/>
    <property type="evidence" value="ECO:0007669"/>
    <property type="project" value="InterPro"/>
</dbReference>
<feature type="binding site" evidence="12">
    <location>
        <position position="699"/>
    </location>
    <ligand>
        <name>[4Fe-4S] cluster</name>
        <dbReference type="ChEBI" id="CHEBI:49883"/>
        <label>1</label>
    </ligand>
</feature>
<keyword evidence="14" id="KW-0670">Pyruvate</keyword>
<feature type="site" description="Important for catalytic activity" evidence="11">
    <location>
        <position position="32"/>
    </location>
</feature>
<proteinExistence type="inferred from homology"/>
<dbReference type="GO" id="GO:0005506">
    <property type="term" value="F:iron ion binding"/>
    <property type="evidence" value="ECO:0007669"/>
    <property type="project" value="InterPro"/>
</dbReference>
<dbReference type="GO" id="GO:0006979">
    <property type="term" value="P:response to oxidative stress"/>
    <property type="evidence" value="ECO:0007669"/>
    <property type="project" value="TreeGrafter"/>
</dbReference>
<reference evidence="14 15" key="1">
    <citation type="journal article" date="2015" name="Stand. Genomic Sci.">
        <title>Complete genome sequence and description of Salinispira pacifica gen. nov., sp. nov., a novel spirochaete isolated form a hypersaline microbial mat.</title>
        <authorList>
            <person name="Ben Hania W."/>
            <person name="Joseph M."/>
            <person name="Schumann P."/>
            <person name="Bunk B."/>
            <person name="Fiebig A."/>
            <person name="Sproer C."/>
            <person name="Klenk H.P."/>
            <person name="Fardeau M.L."/>
            <person name="Spring S."/>
        </authorList>
    </citation>
    <scope>NUCLEOTIDE SEQUENCE [LARGE SCALE GENOMIC DNA]</scope>
    <source>
        <strain evidence="14 15">L21-RPul-D2</strain>
    </source>
</reference>
<feature type="binding site" evidence="10">
    <location>
        <begin position="985"/>
        <end position="988"/>
    </location>
    <ligand>
        <name>thiamine diphosphate</name>
        <dbReference type="ChEBI" id="CHEBI:58937"/>
    </ligand>
</feature>
<dbReference type="PANTHER" id="PTHR32154">
    <property type="entry name" value="PYRUVATE-FLAVODOXIN OXIDOREDUCTASE-RELATED"/>
    <property type="match status" value="1"/>
</dbReference>
<dbReference type="InterPro" id="IPR017896">
    <property type="entry name" value="4Fe4S_Fe-S-bd"/>
</dbReference>
<dbReference type="Gene3D" id="3.40.50.970">
    <property type="match status" value="2"/>
</dbReference>
<dbReference type="InterPro" id="IPR019456">
    <property type="entry name" value="Pyrv-flavodox_OxRtase_EKR"/>
</dbReference>
<keyword evidence="5 9" id="KW-0249">Electron transport</keyword>
<dbReference type="FunFam" id="3.40.50.920:FF:000007">
    <property type="entry name" value="Pyruvate:ferredoxin (Flavodoxin) oxidoreductase"/>
    <property type="match status" value="1"/>
</dbReference>
<dbReference type="PATRIC" id="fig|1307761.3.peg.2923"/>
<dbReference type="InterPro" id="IPR033412">
    <property type="entry name" value="PFOR_II"/>
</dbReference>
<evidence type="ECO:0000256" key="1">
    <source>
        <dbReference type="ARBA" id="ARBA00009032"/>
    </source>
</evidence>
<dbReference type="InterPro" id="IPR009014">
    <property type="entry name" value="Transketo_C/PFOR_II"/>
</dbReference>
<dbReference type="PROSITE" id="PS00198">
    <property type="entry name" value="4FE4S_FER_1"/>
    <property type="match status" value="1"/>
</dbReference>
<dbReference type="Gene3D" id="3.40.920.10">
    <property type="entry name" value="Pyruvate-ferredoxin oxidoreductase, PFOR, domain III"/>
    <property type="match status" value="1"/>
</dbReference>
<feature type="site" description="Important for catalytic activity" evidence="11">
    <location>
        <position position="115"/>
    </location>
</feature>
<dbReference type="SUPFAM" id="SSF52922">
    <property type="entry name" value="TK C-terminal domain-like"/>
    <property type="match status" value="1"/>
</dbReference>
<feature type="domain" description="4Fe-4S ferredoxin-type" evidence="13">
    <location>
        <begin position="746"/>
        <end position="775"/>
    </location>
</feature>
<dbReference type="GO" id="GO:0051539">
    <property type="term" value="F:4 iron, 4 sulfur cluster binding"/>
    <property type="evidence" value="ECO:0007669"/>
    <property type="project" value="UniProtKB-KW"/>
</dbReference>
<evidence type="ECO:0000256" key="12">
    <source>
        <dbReference type="PIRSR" id="PIRSR000159-50"/>
    </source>
</evidence>
<feature type="binding site" evidence="12">
    <location>
        <position position="702"/>
    </location>
    <ligand>
        <name>[4Fe-4S] cluster</name>
        <dbReference type="ChEBI" id="CHEBI:49883"/>
        <label>1</label>
    </ligand>
</feature>
<dbReference type="Pfam" id="PF17147">
    <property type="entry name" value="PFOR_II"/>
    <property type="match status" value="1"/>
</dbReference>
<feature type="binding site" evidence="10">
    <location>
        <position position="861"/>
    </location>
    <ligand>
        <name>thiamine diphosphate</name>
        <dbReference type="ChEBI" id="CHEBI:58937"/>
    </ligand>
</feature>
<dbReference type="InterPro" id="IPR002880">
    <property type="entry name" value="Pyrv_Fd/Flavodoxin_OxRdtase_N"/>
</dbReference>
<accession>V5WL43</accession>
<keyword evidence="15" id="KW-1185">Reference proteome</keyword>
<dbReference type="eggNOG" id="COG1013">
    <property type="taxonomic scope" value="Bacteria"/>
</dbReference>
<feature type="binding site" evidence="12">
    <location>
        <position position="761"/>
    </location>
    <ligand>
        <name>[4Fe-4S] cluster</name>
        <dbReference type="ChEBI" id="CHEBI:49883"/>
        <label>2</label>
    </ligand>
</feature>
<keyword evidence="2 9" id="KW-0813">Transport</keyword>
<feature type="binding site" evidence="12">
    <location>
        <position position="833"/>
    </location>
    <ligand>
        <name>[4Fe-4S] cluster</name>
        <dbReference type="ChEBI" id="CHEBI:49883"/>
        <label>3</label>
    </ligand>
</feature>
<evidence type="ECO:0000256" key="11">
    <source>
        <dbReference type="PIRSR" id="PIRSR000159-2"/>
    </source>
</evidence>
<dbReference type="PROSITE" id="PS51379">
    <property type="entry name" value="4FE4S_FER_2"/>
    <property type="match status" value="2"/>
</dbReference>
<feature type="binding site" evidence="10">
    <location>
        <position position="115"/>
    </location>
    <ligand>
        <name>pyruvate</name>
        <dbReference type="ChEBI" id="CHEBI:15361"/>
    </ligand>
</feature>
<feature type="binding site" evidence="12">
    <location>
        <position position="861"/>
    </location>
    <ligand>
        <name>[4Fe-4S] cluster</name>
        <dbReference type="ChEBI" id="CHEBI:49883"/>
        <label>3</label>
    </ligand>
</feature>
<dbReference type="eggNOG" id="COG0674">
    <property type="taxonomic scope" value="Bacteria"/>
</dbReference>
<dbReference type="InterPro" id="IPR019752">
    <property type="entry name" value="Pyrv/ketoisovalerate_OxRed_cat"/>
</dbReference>
<dbReference type="Gene3D" id="3.30.70.20">
    <property type="match status" value="1"/>
</dbReference>
<dbReference type="SUPFAM" id="SSF53323">
    <property type="entry name" value="Pyruvate-ferredoxin oxidoreductase, PFOR, domain III"/>
    <property type="match status" value="1"/>
</dbReference>
<protein>
    <submittedName>
        <fullName evidence="14">Pyruvate-flavodoxin oxidoreductase</fullName>
    </submittedName>
</protein>
<dbReference type="InterPro" id="IPR011895">
    <property type="entry name" value="Pyrv_flavodox_OxRed"/>
</dbReference>
<evidence type="ECO:0000256" key="2">
    <source>
        <dbReference type="ARBA" id="ARBA00022448"/>
    </source>
</evidence>
<feature type="binding site" evidence="12">
    <location>
        <position position="1094"/>
    </location>
    <ligand>
        <name>[4Fe-4S] cluster</name>
        <dbReference type="ChEBI" id="CHEBI:49883"/>
        <label>3</label>
    </ligand>
</feature>
<dbReference type="NCBIfam" id="TIGR02176">
    <property type="entry name" value="pyruv_ox_red"/>
    <property type="match status" value="1"/>
</dbReference>
<feature type="site" description="Important for catalytic activity" evidence="11">
    <location>
        <position position="1019"/>
    </location>
</feature>
<evidence type="ECO:0000259" key="13">
    <source>
        <dbReference type="PROSITE" id="PS51379"/>
    </source>
</evidence>
<feature type="binding site" evidence="12">
    <location>
        <position position="765"/>
    </location>
    <ligand>
        <name>[4Fe-4S] cluster</name>
        <dbReference type="ChEBI" id="CHEBI:49883"/>
        <label>1</label>
    </ligand>
</feature>
<dbReference type="FunFam" id="3.40.50.970:FF:000012">
    <property type="entry name" value="Pyruvate:ferredoxin (Flavodoxin) oxidoreductase"/>
    <property type="match status" value="1"/>
</dbReference>
<feature type="binding site" evidence="10">
    <location>
        <begin position="1014"/>
        <end position="1019"/>
    </location>
    <ligand>
        <name>thiamine diphosphate</name>
        <dbReference type="ChEBI" id="CHEBI:58937"/>
    </ligand>
</feature>
<dbReference type="RefSeq" id="WP_024269176.1">
    <property type="nucleotide sequence ID" value="NC_023035.1"/>
</dbReference>
<dbReference type="InterPro" id="IPR011766">
    <property type="entry name" value="TPP_enzyme_TPP-bd"/>
</dbReference>
<keyword evidence="4 12" id="KW-0479">Metal-binding</keyword>
<dbReference type="InterPro" id="IPR002869">
    <property type="entry name" value="Pyrv_flavodox_OxRed_cen"/>
</dbReference>
<evidence type="ECO:0000256" key="8">
    <source>
        <dbReference type="ARBA" id="ARBA00023014"/>
    </source>
</evidence>
<dbReference type="Pfam" id="PF12838">
    <property type="entry name" value="Fer4_7"/>
    <property type="match status" value="1"/>
</dbReference>
<dbReference type="PIRSF" id="PIRSF000159">
    <property type="entry name" value="NifJ"/>
    <property type="match status" value="1"/>
</dbReference>
<evidence type="ECO:0000256" key="5">
    <source>
        <dbReference type="ARBA" id="ARBA00022982"/>
    </source>
</evidence>
<evidence type="ECO:0000256" key="7">
    <source>
        <dbReference type="ARBA" id="ARBA00023004"/>
    </source>
</evidence>
<dbReference type="SMART" id="SM00890">
    <property type="entry name" value="EKR"/>
    <property type="match status" value="1"/>
</dbReference>
<dbReference type="HOGENOM" id="CLU_002569_0_0_12"/>
<dbReference type="OrthoDB" id="9794954at2"/>
<dbReference type="GO" id="GO:0044281">
    <property type="term" value="P:small molecule metabolic process"/>
    <property type="evidence" value="ECO:0007669"/>
    <property type="project" value="UniProtKB-ARBA"/>
</dbReference>
<feature type="binding site" evidence="10">
    <location>
        <position position="32"/>
    </location>
    <ligand>
        <name>pyruvate</name>
        <dbReference type="ChEBI" id="CHEBI:15361"/>
    </ligand>
</feature>
<dbReference type="Gene3D" id="3.40.50.920">
    <property type="match status" value="1"/>
</dbReference>
<dbReference type="Pfam" id="PF10371">
    <property type="entry name" value="EKR"/>
    <property type="match status" value="1"/>
</dbReference>
<dbReference type="FunFam" id="3.30.70.20:FF:000022">
    <property type="entry name" value="Pyruvate:ferredoxin (Flavodoxin) oxidoreductase"/>
    <property type="match status" value="1"/>
</dbReference>
<feature type="binding site" evidence="12">
    <location>
        <position position="836"/>
    </location>
    <ligand>
        <name>[4Fe-4S] cluster</name>
        <dbReference type="ChEBI" id="CHEBI:49883"/>
        <label>3</label>
    </ligand>
</feature>
<keyword evidence="6 9" id="KW-0560">Oxidoreductase</keyword>
<keyword evidence="3 12" id="KW-0004">4Fe-4S</keyword>
<dbReference type="eggNOG" id="COG1014">
    <property type="taxonomic scope" value="Bacteria"/>
</dbReference>